<keyword evidence="6 9" id="KW-0378">Hydrolase</keyword>
<dbReference type="InterPro" id="IPR028889">
    <property type="entry name" value="USP"/>
</dbReference>
<gene>
    <name evidence="9" type="ORF">TVAG_475320</name>
</gene>
<reference evidence="9" key="1">
    <citation type="submission" date="2006-10" db="EMBL/GenBank/DDBJ databases">
        <authorList>
            <person name="Amadeo P."/>
            <person name="Zhao Q."/>
            <person name="Wortman J."/>
            <person name="Fraser-Liggett C."/>
            <person name="Carlton J."/>
        </authorList>
    </citation>
    <scope>NUCLEOTIDE SEQUENCE</scope>
    <source>
        <strain evidence="9">G3</strain>
    </source>
</reference>
<dbReference type="InterPro" id="IPR024729">
    <property type="entry name" value="USP7_ICP0-binding_dom"/>
</dbReference>
<dbReference type="EMBL" id="DS113427">
    <property type="protein sequence ID" value="EAY06298.1"/>
    <property type="molecule type" value="Genomic_DNA"/>
</dbReference>
<accession>A2EM39</accession>
<evidence type="ECO:0000313" key="9">
    <source>
        <dbReference type="EMBL" id="EAY06298.1"/>
    </source>
</evidence>
<dbReference type="InParanoid" id="A2EM39"/>
<dbReference type="OrthoDB" id="289038at2759"/>
<dbReference type="GO" id="GO:0004843">
    <property type="term" value="F:cysteine-type deubiquitinase activity"/>
    <property type="evidence" value="ECO:0000318"/>
    <property type="project" value="GO_Central"/>
</dbReference>
<evidence type="ECO:0000256" key="1">
    <source>
        <dbReference type="ARBA" id="ARBA00000707"/>
    </source>
</evidence>
<dbReference type="FunCoup" id="A2EM39">
    <property type="interactions" value="1382"/>
</dbReference>
<dbReference type="KEGG" id="tva:4764173"/>
<dbReference type="eggNOG" id="KOG1863">
    <property type="taxonomic scope" value="Eukaryota"/>
</dbReference>
<keyword evidence="10" id="KW-1185">Reference proteome</keyword>
<dbReference type="FunFam" id="3.10.20.90:FF:000565">
    <property type="entry name" value="Clan CA, family C19, ubiquitin hydrolase-like cysteine peptidase"/>
    <property type="match status" value="1"/>
</dbReference>
<evidence type="ECO:0000259" key="8">
    <source>
        <dbReference type="PROSITE" id="PS50235"/>
    </source>
</evidence>
<keyword evidence="4" id="KW-0645">Protease</keyword>
<evidence type="ECO:0000256" key="3">
    <source>
        <dbReference type="ARBA" id="ARBA00012759"/>
    </source>
</evidence>
<evidence type="ECO:0000256" key="2">
    <source>
        <dbReference type="ARBA" id="ARBA00009085"/>
    </source>
</evidence>
<evidence type="ECO:0000256" key="6">
    <source>
        <dbReference type="ARBA" id="ARBA00022801"/>
    </source>
</evidence>
<dbReference type="GO" id="GO:0006508">
    <property type="term" value="P:proteolysis"/>
    <property type="evidence" value="ECO:0007669"/>
    <property type="project" value="UniProtKB-KW"/>
</dbReference>
<dbReference type="PROSITE" id="PS50235">
    <property type="entry name" value="USP_3"/>
    <property type="match status" value="1"/>
</dbReference>
<dbReference type="AlphaFoldDB" id="A2EM39"/>
<feature type="domain" description="USP" evidence="8">
    <location>
        <begin position="297"/>
        <end position="620"/>
    </location>
</feature>
<comment type="similarity">
    <text evidence="2">Belongs to the peptidase C19 family.</text>
</comment>
<dbReference type="InterPro" id="IPR001394">
    <property type="entry name" value="Peptidase_C19_UCH"/>
</dbReference>
<dbReference type="PANTHER" id="PTHR24006">
    <property type="entry name" value="UBIQUITIN CARBOXYL-TERMINAL HYDROLASE"/>
    <property type="match status" value="1"/>
</dbReference>
<keyword evidence="7" id="KW-0788">Thiol protease</keyword>
<dbReference type="Pfam" id="PF12436">
    <property type="entry name" value="USP7_ICP0_bdg"/>
    <property type="match status" value="1"/>
</dbReference>
<dbReference type="Pfam" id="PF00443">
    <property type="entry name" value="UCH"/>
    <property type="match status" value="1"/>
</dbReference>
<evidence type="ECO:0000256" key="4">
    <source>
        <dbReference type="ARBA" id="ARBA00022670"/>
    </source>
</evidence>
<dbReference type="EC" id="3.4.19.12" evidence="3"/>
<dbReference type="VEuPathDB" id="TrichDB:TVAG_475320"/>
<dbReference type="Gene3D" id="3.10.20.90">
    <property type="entry name" value="Phosphatidylinositol 3-kinase Catalytic Subunit, Chain A, domain 1"/>
    <property type="match status" value="1"/>
</dbReference>
<evidence type="ECO:0000256" key="5">
    <source>
        <dbReference type="ARBA" id="ARBA00022786"/>
    </source>
</evidence>
<dbReference type="RefSeq" id="XP_001318521.1">
    <property type="nucleotide sequence ID" value="XM_001318486.1"/>
</dbReference>
<dbReference type="VEuPathDB" id="TrichDB:TVAGG3_0613640"/>
<evidence type="ECO:0000256" key="7">
    <source>
        <dbReference type="ARBA" id="ARBA00022807"/>
    </source>
</evidence>
<dbReference type="GO" id="GO:0005634">
    <property type="term" value="C:nucleus"/>
    <property type="evidence" value="ECO:0000318"/>
    <property type="project" value="GO_Central"/>
</dbReference>
<dbReference type="GO" id="GO:0031647">
    <property type="term" value="P:regulation of protein stability"/>
    <property type="evidence" value="ECO:0000318"/>
    <property type="project" value="GO_Central"/>
</dbReference>
<name>A2EM39_TRIV3</name>
<reference evidence="9" key="2">
    <citation type="journal article" date="2007" name="Science">
        <title>Draft genome sequence of the sexually transmitted pathogen Trichomonas vaginalis.</title>
        <authorList>
            <person name="Carlton J.M."/>
            <person name="Hirt R.P."/>
            <person name="Silva J.C."/>
            <person name="Delcher A.L."/>
            <person name="Schatz M."/>
            <person name="Zhao Q."/>
            <person name="Wortman J.R."/>
            <person name="Bidwell S.L."/>
            <person name="Alsmark U.C.M."/>
            <person name="Besteiro S."/>
            <person name="Sicheritz-Ponten T."/>
            <person name="Noel C.J."/>
            <person name="Dacks J.B."/>
            <person name="Foster P.G."/>
            <person name="Simillion C."/>
            <person name="Van de Peer Y."/>
            <person name="Miranda-Saavedra D."/>
            <person name="Barton G.J."/>
            <person name="Westrop G.D."/>
            <person name="Mueller S."/>
            <person name="Dessi D."/>
            <person name="Fiori P.L."/>
            <person name="Ren Q."/>
            <person name="Paulsen I."/>
            <person name="Zhang H."/>
            <person name="Bastida-Corcuera F.D."/>
            <person name="Simoes-Barbosa A."/>
            <person name="Brown M.T."/>
            <person name="Hayes R.D."/>
            <person name="Mukherjee M."/>
            <person name="Okumura C.Y."/>
            <person name="Schneider R."/>
            <person name="Smith A.J."/>
            <person name="Vanacova S."/>
            <person name="Villalvazo M."/>
            <person name="Haas B.J."/>
            <person name="Pertea M."/>
            <person name="Feldblyum T.V."/>
            <person name="Utterback T.R."/>
            <person name="Shu C.L."/>
            <person name="Osoegawa K."/>
            <person name="de Jong P.J."/>
            <person name="Hrdy I."/>
            <person name="Horvathova L."/>
            <person name="Zubacova Z."/>
            <person name="Dolezal P."/>
            <person name="Malik S.B."/>
            <person name="Logsdon J.M. Jr."/>
            <person name="Henze K."/>
            <person name="Gupta A."/>
            <person name="Wang C.C."/>
            <person name="Dunne R.L."/>
            <person name="Upcroft J.A."/>
            <person name="Upcroft P."/>
            <person name="White O."/>
            <person name="Salzberg S.L."/>
            <person name="Tang P."/>
            <person name="Chiu C.-H."/>
            <person name="Lee Y.-S."/>
            <person name="Embley T.M."/>
            <person name="Coombs G.H."/>
            <person name="Mottram J.C."/>
            <person name="Tachezy J."/>
            <person name="Fraser-Liggett C.M."/>
            <person name="Johnson P.J."/>
        </authorList>
    </citation>
    <scope>NUCLEOTIDE SEQUENCE [LARGE SCALE GENOMIC DNA]</scope>
    <source>
        <strain evidence="9">G3</strain>
    </source>
</reference>
<evidence type="ECO:0000313" key="10">
    <source>
        <dbReference type="Proteomes" id="UP000001542"/>
    </source>
</evidence>
<protein>
    <recommendedName>
        <fullName evidence="3">ubiquitinyl hydrolase 1</fullName>
        <ecNumber evidence="3">3.4.19.12</ecNumber>
    </recommendedName>
</protein>
<dbReference type="GO" id="GO:0005829">
    <property type="term" value="C:cytosol"/>
    <property type="evidence" value="ECO:0000318"/>
    <property type="project" value="GO_Central"/>
</dbReference>
<dbReference type="InterPro" id="IPR018200">
    <property type="entry name" value="USP_CS"/>
</dbReference>
<organism evidence="9 10">
    <name type="scientific">Trichomonas vaginalis (strain ATCC PRA-98 / G3)</name>
    <dbReference type="NCBI Taxonomy" id="412133"/>
    <lineage>
        <taxon>Eukaryota</taxon>
        <taxon>Metamonada</taxon>
        <taxon>Parabasalia</taxon>
        <taxon>Trichomonadida</taxon>
        <taxon>Trichomonadidae</taxon>
        <taxon>Trichomonas</taxon>
    </lineage>
</organism>
<dbReference type="PROSITE" id="PS00972">
    <property type="entry name" value="USP_1"/>
    <property type="match status" value="1"/>
</dbReference>
<dbReference type="GO" id="GO:0016579">
    <property type="term" value="P:protein deubiquitination"/>
    <property type="evidence" value="ECO:0007669"/>
    <property type="project" value="InterPro"/>
</dbReference>
<proteinExistence type="inferred from homology"/>
<sequence length="1203" mass="139293">MTLYSATFKDTLDLSVFKQGELGEVEFKNDPISVKFIFQGDDDEGLYLVFSDFSDHPSDNPYEIKLTLVAGEEFHKDFIQYINPQFEYSFELYYEDLQKYQEKYSSNLDFQIEIQELDKENCSTLPSERSYMFDYPADRIEKDFKYDFKYADYEFSFLLYLVSYGRVHLSFQLNNAGFSKRLTVVYSLKVAGYHCKSAKMKFNSTTLTCDAEQISKSDWDELKKRATNGQIPFVIAIKRTTESEEIEDEDDFMSLPNDTTSYSGHDNTYSYSNRSYYTPQTNYAVSTVSSKDETGFVGLHNQGATCYLNSLLQTLYTLPAFRKVVYEMPTTGTEDEKKSIPLNLQRLFCQMQLRKEPCSTKELTTSFGWGSTETFMQHDAPEFNRVLLDNLEMKLKGTQLENSIADLFKGQYRKYIRCKNYPYASTHDETFYELQMVVKDCPNLQKSFEKYIEKEILDGDNQYNVESHGKEDAEMGIEFVKFPQVLQLHLTRFTYDFNYDRNVKLNDKFEFPEEIDLSPYLAEDADKSKSYVYQLHDVVVHNGSATFGHYYAFIRPSAEDQWYKFNDSTVSKSTKESAIDDNFGGESETTTYSSSNYYNYWGGGSSGKSYSAYMLMYMRKDAVQNIFEPIPDEAVPEHLKEYMNKKPSETYSSSLDLNSVDITVTTEDDFEEGTLLMKKVFAQKDDPPKLEADNSISTQELYEKIANLLKIDVDEFRLWKQSYYLLPQTLISRSETKKIDFTYSTAQVFVQKKSKEDPVEIPEDDIVVYTKFFFPFDQSNNKVQYIGSFQINRESPLKNLIKMVNEKLGLPEDTELQVYAESIDKKAAILDNALTLDNLSVNMGSVLIFQQNPEKEQILPSKFVKKSISDSQKGEESEVTDHTIPIIFAGDQSVAVTANKYFIMYHEVLEYQFYDVHDCSKCIAILKFPTDILFTDLYKYIANSSLFDYDIDKDSILLYRANYSNEEKPSTDPIDTSYFTTPKTTLYSGQNKRLFFRVIKGTPQKDYANKLCRRIIYSSDLSKIDIDDYFLFDKASDTVGKVVQELVSRGTIPDMEYDIIKMGYYSSMEGFLQLEETCSQYYNTVIRIQPKVADKSKFVFVEVGEFMNSMYYFSPSRNGICYLVDDAKTNEEILDDILAKLQIQNNPKKFRLNFKAKEDPMAKNIQVSQFKDSLKNGASLYIVEKSKNSAKLSASNESIKIYN</sequence>
<dbReference type="SMR" id="A2EM39"/>
<keyword evidence="5" id="KW-0833">Ubl conjugation pathway</keyword>
<dbReference type="Gene3D" id="3.90.70.10">
    <property type="entry name" value="Cysteine proteinases"/>
    <property type="match status" value="1"/>
</dbReference>
<dbReference type="Proteomes" id="UP000001542">
    <property type="component" value="Unassembled WGS sequence"/>
</dbReference>
<comment type="catalytic activity">
    <reaction evidence="1">
        <text>Thiol-dependent hydrolysis of ester, thioester, amide, peptide and isopeptide bonds formed by the C-terminal Gly of ubiquitin (a 76-residue protein attached to proteins as an intracellular targeting signal).</text>
        <dbReference type="EC" id="3.4.19.12"/>
    </reaction>
</comment>
<dbReference type="STRING" id="5722.A2EM39"/>
<dbReference type="PANTHER" id="PTHR24006:SF644">
    <property type="entry name" value="UBIQUITIN CARBOXYL-TERMINAL HYDROLASE 7"/>
    <property type="match status" value="1"/>
</dbReference>
<dbReference type="CDD" id="cd02659">
    <property type="entry name" value="peptidase_C19C"/>
    <property type="match status" value="1"/>
</dbReference>
<dbReference type="InterPro" id="IPR038765">
    <property type="entry name" value="Papain-like_cys_pep_sf"/>
</dbReference>
<dbReference type="FunFam" id="3.90.70.10:FF:000044">
    <property type="entry name" value="Ubiquitin carboxyl-terminal hydrolase 13"/>
    <property type="match status" value="1"/>
</dbReference>
<dbReference type="SUPFAM" id="SSF54001">
    <property type="entry name" value="Cysteine proteinases"/>
    <property type="match status" value="1"/>
</dbReference>
<dbReference type="InterPro" id="IPR050164">
    <property type="entry name" value="Peptidase_C19"/>
</dbReference>